<evidence type="ECO:0000313" key="3">
    <source>
        <dbReference type="Proteomes" id="UP000756346"/>
    </source>
</evidence>
<dbReference type="RefSeq" id="XP_046017405.1">
    <property type="nucleotide sequence ID" value="XM_046158206.1"/>
</dbReference>
<sequence length="602" mass="67973">MGPDSGTIQPLCTHCSKIFPLETHTHFTKIEHYATAGELIREAASTSCALCAAIQQYWPLDEVRQRFQQDPEGVILGQTELQFSVDGGSRFHDDACETRSGEAPDQIDWILLSGELSSDRHQVFHSMVLVIATRDPRKIRYIWIDSLCIIQDDREEWRVEATRMKDVYASAWLTIAASSASDSSEGCFTAHNVAEFKDTDTYLQQVTQFWAAKSGSTVAGASTCHPVPNPDTPTQEHFAIRVYPRKLGLRTSLSKLGARGWTLQEHVLSRRIVHCTYPELHWQCQSIYTAEAGISILPSSPDLECIKTAAQVATTVEDQPQQDQSRLHGTYQAWCRWMEEYSSRHFTVPSDRLAALAGMVQWVAETTGYKHILGSWEETICEDLIWFGDPPHGHSEREAVLRDMPSWSWLSRSRNVVVGYQSWISLSTLQQVQRHARLIDTNIIWGGLPLVSSLLCAELQLRGPLKRMRLTTVPEARVFNPPYLNVNEDIRRRTGAEPIPWECAGGLDYQARDDEVDYLDGNYDCFHLLTAKMAHRTVEFFLVLEPVLRTRNSPGSEAHVSEQPTTDMPIRTFARIGLARFMTSAAAPSHFADAEDTIIRLI</sequence>
<evidence type="ECO:0000313" key="2">
    <source>
        <dbReference type="EMBL" id="KAH7038284.1"/>
    </source>
</evidence>
<dbReference type="Pfam" id="PF06985">
    <property type="entry name" value="HET"/>
    <property type="match status" value="1"/>
</dbReference>
<proteinExistence type="predicted"/>
<comment type="caution">
    <text evidence="2">The sequence shown here is derived from an EMBL/GenBank/DDBJ whole genome shotgun (WGS) entry which is preliminary data.</text>
</comment>
<reference evidence="2" key="1">
    <citation type="journal article" date="2021" name="Nat. Commun.">
        <title>Genetic determinants of endophytism in the Arabidopsis root mycobiome.</title>
        <authorList>
            <person name="Mesny F."/>
            <person name="Miyauchi S."/>
            <person name="Thiergart T."/>
            <person name="Pickel B."/>
            <person name="Atanasova L."/>
            <person name="Karlsson M."/>
            <person name="Huettel B."/>
            <person name="Barry K.W."/>
            <person name="Haridas S."/>
            <person name="Chen C."/>
            <person name="Bauer D."/>
            <person name="Andreopoulos W."/>
            <person name="Pangilinan J."/>
            <person name="LaButti K."/>
            <person name="Riley R."/>
            <person name="Lipzen A."/>
            <person name="Clum A."/>
            <person name="Drula E."/>
            <person name="Henrissat B."/>
            <person name="Kohler A."/>
            <person name="Grigoriev I.V."/>
            <person name="Martin F.M."/>
            <person name="Hacquard S."/>
        </authorList>
    </citation>
    <scope>NUCLEOTIDE SEQUENCE</scope>
    <source>
        <strain evidence="2">MPI-CAGE-CH-0230</strain>
    </source>
</reference>
<dbReference type="GeneID" id="70187752"/>
<evidence type="ECO:0000259" key="1">
    <source>
        <dbReference type="Pfam" id="PF06985"/>
    </source>
</evidence>
<name>A0A9P8YFH5_9PEZI</name>
<dbReference type="OrthoDB" id="5347061at2759"/>
<feature type="domain" description="Heterokaryon incompatibility" evidence="1">
    <location>
        <begin position="122"/>
        <end position="265"/>
    </location>
</feature>
<dbReference type="PANTHER" id="PTHR33112:SF10">
    <property type="entry name" value="TOL"/>
    <property type="match status" value="1"/>
</dbReference>
<dbReference type="AlphaFoldDB" id="A0A9P8YFH5"/>
<gene>
    <name evidence="2" type="ORF">B0I36DRAFT_359869</name>
</gene>
<keyword evidence="3" id="KW-1185">Reference proteome</keyword>
<dbReference type="Proteomes" id="UP000756346">
    <property type="component" value="Unassembled WGS sequence"/>
</dbReference>
<dbReference type="InterPro" id="IPR010730">
    <property type="entry name" value="HET"/>
</dbReference>
<accession>A0A9P8YFH5</accession>
<protein>
    <recommendedName>
        <fullName evidence="1">Heterokaryon incompatibility domain-containing protein</fullName>
    </recommendedName>
</protein>
<organism evidence="2 3">
    <name type="scientific">Microdochium trichocladiopsis</name>
    <dbReference type="NCBI Taxonomy" id="1682393"/>
    <lineage>
        <taxon>Eukaryota</taxon>
        <taxon>Fungi</taxon>
        <taxon>Dikarya</taxon>
        <taxon>Ascomycota</taxon>
        <taxon>Pezizomycotina</taxon>
        <taxon>Sordariomycetes</taxon>
        <taxon>Xylariomycetidae</taxon>
        <taxon>Xylariales</taxon>
        <taxon>Microdochiaceae</taxon>
        <taxon>Microdochium</taxon>
    </lineage>
</organism>
<dbReference type="EMBL" id="JAGTJQ010000002">
    <property type="protein sequence ID" value="KAH7038284.1"/>
    <property type="molecule type" value="Genomic_DNA"/>
</dbReference>
<dbReference type="PANTHER" id="PTHR33112">
    <property type="entry name" value="DOMAIN PROTEIN, PUTATIVE-RELATED"/>
    <property type="match status" value="1"/>
</dbReference>